<comment type="caution">
    <text evidence="1">The sequence shown here is derived from an EMBL/GenBank/DDBJ whole genome shotgun (WGS) entry which is preliminary data.</text>
</comment>
<evidence type="ECO:0000313" key="2">
    <source>
        <dbReference type="Proteomes" id="UP001156690"/>
    </source>
</evidence>
<proteinExistence type="predicted"/>
<name>A0AAV5NLG1_9VIBR</name>
<dbReference type="EMBL" id="BSNX01000003">
    <property type="protein sequence ID" value="GLQ71052.1"/>
    <property type="molecule type" value="Genomic_DNA"/>
</dbReference>
<organism evidence="1 2">
    <name type="scientific">Vibrio penaeicida</name>
    <dbReference type="NCBI Taxonomy" id="104609"/>
    <lineage>
        <taxon>Bacteria</taxon>
        <taxon>Pseudomonadati</taxon>
        <taxon>Pseudomonadota</taxon>
        <taxon>Gammaproteobacteria</taxon>
        <taxon>Vibrionales</taxon>
        <taxon>Vibrionaceae</taxon>
        <taxon>Vibrio</taxon>
    </lineage>
</organism>
<gene>
    <name evidence="1" type="ORF">GCM10007932_04120</name>
</gene>
<sequence>MMSLDDLIQVLRNITSGTLTYALGQSIRALCPPCWSGIQEVKNQIDELASKVANSCAIAQDLGGKLTDQFKDARCNVLGNLGVSEDISECEYNEQNDSQEALNNAADADDHTNVPMIGNLVYEVLEIFGNERKIPFVQDMLGAPTMTDREFVMNLIGTKIITPEKTEFLGPILLPEMFSSLVYGVDPIDTSTNKAWTCQGSRTADDGTTFNCINPTEITNAGSITPLGKVVKDLVLDDTNSIYNRLIDANTTGNYNSAGMSNAQVKLMNFIDVNVASAMLFAPNPNSTATKHMFKNIADVVRYDVGHQFYLATYNRISEIPVELSRSFDDSDVQMDLKSTMVKLLELSKDSAKRRDDAMTKLLESDIYKETLLKYNTSRELSEANF</sequence>
<keyword evidence="2" id="KW-1185">Reference proteome</keyword>
<dbReference type="Proteomes" id="UP001156690">
    <property type="component" value="Unassembled WGS sequence"/>
</dbReference>
<dbReference type="AlphaFoldDB" id="A0AAV5NLG1"/>
<protein>
    <submittedName>
        <fullName evidence="1">Uncharacterized protein</fullName>
    </submittedName>
</protein>
<reference evidence="2" key="1">
    <citation type="journal article" date="2019" name="Int. J. Syst. Evol. Microbiol.">
        <title>The Global Catalogue of Microorganisms (GCM) 10K type strain sequencing project: providing services to taxonomists for standard genome sequencing and annotation.</title>
        <authorList>
            <consortium name="The Broad Institute Genomics Platform"/>
            <consortium name="The Broad Institute Genome Sequencing Center for Infectious Disease"/>
            <person name="Wu L."/>
            <person name="Ma J."/>
        </authorList>
    </citation>
    <scope>NUCLEOTIDE SEQUENCE [LARGE SCALE GENOMIC DNA]</scope>
    <source>
        <strain evidence="2">NBRC 15640</strain>
    </source>
</reference>
<dbReference type="InterPro" id="IPR010927">
    <property type="entry name" value="T4SS_TraH"/>
</dbReference>
<evidence type="ECO:0000313" key="1">
    <source>
        <dbReference type="EMBL" id="GLQ71052.1"/>
    </source>
</evidence>
<accession>A0AAV5NLG1</accession>
<dbReference type="Pfam" id="PF06122">
    <property type="entry name" value="TraH"/>
    <property type="match status" value="1"/>
</dbReference>